<dbReference type="InterPro" id="IPR054344">
    <property type="entry name" value="TY-Chap_N"/>
</dbReference>
<accession>A0ABX8SDY7</accession>
<dbReference type="RefSeq" id="WP_219079730.1">
    <property type="nucleotide sequence ID" value="NZ_CP079216.1"/>
</dbReference>
<proteinExistence type="predicted"/>
<name>A0ABX8SDY7_9ACTN</name>
<reference evidence="2 3" key="1">
    <citation type="submission" date="2021-07" db="EMBL/GenBank/DDBJ databases">
        <title>complete genome sequencing of Tessaracoccus sp.J1M15.</title>
        <authorList>
            <person name="Bae J.-W."/>
            <person name="Kim D.-y."/>
        </authorList>
    </citation>
    <scope>NUCLEOTIDE SEQUENCE [LARGE SCALE GENOMIC DNA]</scope>
    <source>
        <strain evidence="2 3">J1M15</strain>
    </source>
</reference>
<dbReference type="Proteomes" id="UP000824504">
    <property type="component" value="Chromosome"/>
</dbReference>
<organism evidence="2 3">
    <name type="scientific">Tessaracoccus palaemonis</name>
    <dbReference type="NCBI Taxonomy" id="2829499"/>
    <lineage>
        <taxon>Bacteria</taxon>
        <taxon>Bacillati</taxon>
        <taxon>Actinomycetota</taxon>
        <taxon>Actinomycetes</taxon>
        <taxon>Propionibacteriales</taxon>
        <taxon>Propionibacteriaceae</taxon>
        <taxon>Tessaracoccus</taxon>
    </lineage>
</organism>
<feature type="domain" description="TY-Chap N-terminal" evidence="1">
    <location>
        <begin position="28"/>
        <end position="112"/>
    </location>
</feature>
<evidence type="ECO:0000313" key="2">
    <source>
        <dbReference type="EMBL" id="QXT61621.1"/>
    </source>
</evidence>
<sequence length="225" mass="24811">MDKNALTVTWIKQKLGALKGTEGSFSDDAGPDYYVQAAADGPLVLVEISTDEYASSGRKLPAGSAEAMVALGFNRPTDSRPNWWILIDDGGDEEFAAAARAVLTALTRVYGLSIEEICSGMRLPTRRSESSAAVRPSQPARATTMIGMINIDKLNNWLEAKPVDWDGDEHVEHFAADDIVWRNSEVWTVSKDLYQITCDTKVGVIEVEWPHHNVLDTLDMAKFPR</sequence>
<evidence type="ECO:0000313" key="3">
    <source>
        <dbReference type="Proteomes" id="UP000824504"/>
    </source>
</evidence>
<gene>
    <name evidence="2" type="ORF">KDB89_07285</name>
</gene>
<evidence type="ECO:0000259" key="1">
    <source>
        <dbReference type="Pfam" id="PF22552"/>
    </source>
</evidence>
<dbReference type="EMBL" id="CP079216">
    <property type="protein sequence ID" value="QXT61621.1"/>
    <property type="molecule type" value="Genomic_DNA"/>
</dbReference>
<protein>
    <recommendedName>
        <fullName evidence="1">TY-Chap N-terminal domain-containing protein</fullName>
    </recommendedName>
</protein>
<keyword evidence="3" id="KW-1185">Reference proteome</keyword>
<dbReference type="Pfam" id="PF22552">
    <property type="entry name" value="TY-Chap3"/>
    <property type="match status" value="1"/>
</dbReference>